<dbReference type="GO" id="GO:0016887">
    <property type="term" value="F:ATP hydrolysis activity"/>
    <property type="evidence" value="ECO:0007669"/>
    <property type="project" value="InterPro"/>
</dbReference>
<dbReference type="SMART" id="SM00382">
    <property type="entry name" value="AAA"/>
    <property type="match status" value="2"/>
</dbReference>
<dbReference type="Proteomes" id="UP001138768">
    <property type="component" value="Unassembled WGS sequence"/>
</dbReference>
<evidence type="ECO:0000256" key="3">
    <source>
        <dbReference type="ARBA" id="ARBA00022840"/>
    </source>
</evidence>
<dbReference type="Pfam" id="PF00004">
    <property type="entry name" value="AAA"/>
    <property type="match status" value="2"/>
</dbReference>
<gene>
    <name evidence="6" type="ORF">CKO42_20330</name>
</gene>
<dbReference type="RefSeq" id="WP_200248064.1">
    <property type="nucleotide sequence ID" value="NZ_NRRY01000047.1"/>
</dbReference>
<evidence type="ECO:0000256" key="1">
    <source>
        <dbReference type="ARBA" id="ARBA00006914"/>
    </source>
</evidence>
<dbReference type="GO" id="GO:0005524">
    <property type="term" value="F:ATP binding"/>
    <property type="evidence" value="ECO:0007669"/>
    <property type="project" value="UniProtKB-KW"/>
</dbReference>
<accession>A0A9X0WC53</accession>
<dbReference type="InterPro" id="IPR050221">
    <property type="entry name" value="26S_Proteasome_ATPase"/>
</dbReference>
<proteinExistence type="inferred from homology"/>
<feature type="compositionally biased region" description="Polar residues" evidence="4">
    <location>
        <begin position="8"/>
        <end position="22"/>
    </location>
</feature>
<keyword evidence="7" id="KW-1185">Reference proteome</keyword>
<keyword evidence="3" id="KW-0067">ATP-binding</keyword>
<evidence type="ECO:0000259" key="5">
    <source>
        <dbReference type="SMART" id="SM00382"/>
    </source>
</evidence>
<evidence type="ECO:0000313" key="7">
    <source>
        <dbReference type="Proteomes" id="UP001138768"/>
    </source>
</evidence>
<evidence type="ECO:0000256" key="4">
    <source>
        <dbReference type="SAM" id="MobiDB-lite"/>
    </source>
</evidence>
<feature type="domain" description="AAA+ ATPase" evidence="5">
    <location>
        <begin position="302"/>
        <end position="434"/>
    </location>
</feature>
<evidence type="ECO:0000313" key="6">
    <source>
        <dbReference type="EMBL" id="MBK1620734.1"/>
    </source>
</evidence>
<dbReference type="InterPro" id="IPR003959">
    <property type="entry name" value="ATPase_AAA_core"/>
</dbReference>
<organism evidence="6 7">
    <name type="scientific">Lamprobacter modestohalophilus</name>
    <dbReference type="NCBI Taxonomy" id="1064514"/>
    <lineage>
        <taxon>Bacteria</taxon>
        <taxon>Pseudomonadati</taxon>
        <taxon>Pseudomonadota</taxon>
        <taxon>Gammaproteobacteria</taxon>
        <taxon>Chromatiales</taxon>
        <taxon>Chromatiaceae</taxon>
        <taxon>Lamprobacter</taxon>
    </lineage>
</organism>
<dbReference type="PANTHER" id="PTHR23073">
    <property type="entry name" value="26S PROTEASOME REGULATORY SUBUNIT"/>
    <property type="match status" value="1"/>
</dbReference>
<name>A0A9X0WC53_9GAMM</name>
<comment type="caution">
    <text evidence="6">The sequence shown here is derived from an EMBL/GenBank/DDBJ whole genome shotgun (WGS) entry which is preliminary data.</text>
</comment>
<protein>
    <submittedName>
        <fullName evidence="6">AAA family ATPase</fullName>
    </submittedName>
</protein>
<dbReference type="AlphaFoldDB" id="A0A9X0WC53"/>
<feature type="region of interest" description="Disordered" evidence="4">
    <location>
        <begin position="1"/>
        <end position="22"/>
    </location>
</feature>
<comment type="similarity">
    <text evidence="1">Belongs to the AAA ATPase family.</text>
</comment>
<dbReference type="SUPFAM" id="SSF52540">
    <property type="entry name" value="P-loop containing nucleoside triphosphate hydrolases"/>
    <property type="match status" value="2"/>
</dbReference>
<dbReference type="InterPro" id="IPR003593">
    <property type="entry name" value="AAA+_ATPase"/>
</dbReference>
<evidence type="ECO:0000256" key="2">
    <source>
        <dbReference type="ARBA" id="ARBA00022741"/>
    </source>
</evidence>
<feature type="domain" description="AAA+ ATPase" evidence="5">
    <location>
        <begin position="543"/>
        <end position="672"/>
    </location>
</feature>
<dbReference type="CDD" id="cd19481">
    <property type="entry name" value="RecA-like_protease"/>
    <property type="match status" value="1"/>
</dbReference>
<dbReference type="InterPro" id="IPR027417">
    <property type="entry name" value="P-loop_NTPase"/>
</dbReference>
<dbReference type="EMBL" id="NRRY01000047">
    <property type="protein sequence ID" value="MBK1620734.1"/>
    <property type="molecule type" value="Genomic_DNA"/>
</dbReference>
<sequence length="749" mass="82059">MPSRTRVQRPSSSTASARPQSAAQGAGRLTFWRADFADIPAAPRRLARLAVELRALLGADRSGFSRRVESAALLSLLLPLLEPQALANWAAAHEDDLEPETLAAFTADALAADTLELDDTDGHRLLRSLFAKRTTALQARLRSADGTAPVSPTVQLLAEVLGLNAIEAQLLDYLDHHARSEPLRTLLRCSARATSLINRSRLSRLLAIPEPTLAEALKTNAPLRRLGLLDYEPEADLEDFLTASDLLKSVLDAAPTSREALLALLIEPAPAADWTLADFPHLASESGAISETLAQALATRSQGVNALLYGPPGTGKTEFARALAADQGLALYQVRSSDEDGDGLNRRGRLSAYLLAQRLLERRPDALLLFDEVEDAFESSDNLLALLRGQRTGQQKGWMNRILEENAVPAIWITNDAEAMDPAFLRRFLLPLGFRSPPRSVRRQMAERQLGHLGVSPQLLDDLAADAALTPAQFGAARRLVTLRTAADPDAVTRAGISAQRRLLQGAPVARRRTPATRFDPTFLNLEGELSPAQLLQALERSGQGNLCFYGPPGTGKTQFAEVLAEALDRELIVRQASELVSAYVGETEQNLARLFQDADPVQSVLLLDEVDSFLTDRSQARHSWERTQVNELLQQMERYPGIFIAATNRMPSLDQAALRRFEIKLQFRPLNRQQRRALFAREVFGDTETEVPALIARHLDALESLTAGDVATVCRQRALLAEDLGPEQFLRRLVVECRLKGAGQVEAA</sequence>
<reference evidence="6 7" key="1">
    <citation type="journal article" date="2020" name="Microorganisms">
        <title>Osmotic Adaptation and Compatible Solute Biosynthesis of Phototrophic Bacteria as Revealed from Genome Analyses.</title>
        <authorList>
            <person name="Imhoff J.F."/>
            <person name="Rahn T."/>
            <person name="Kunzel S."/>
            <person name="Keller A."/>
            <person name="Neulinger S.C."/>
        </authorList>
    </citation>
    <scope>NUCLEOTIDE SEQUENCE [LARGE SCALE GENOMIC DNA]</scope>
    <source>
        <strain evidence="6 7">DSM 25653</strain>
    </source>
</reference>
<keyword evidence="2" id="KW-0547">Nucleotide-binding</keyword>
<dbReference type="Gene3D" id="3.40.50.300">
    <property type="entry name" value="P-loop containing nucleotide triphosphate hydrolases"/>
    <property type="match status" value="2"/>
</dbReference>